<evidence type="ECO:0000256" key="8">
    <source>
        <dbReference type="ARBA" id="ARBA00023136"/>
    </source>
</evidence>
<dbReference type="CDD" id="cd03213">
    <property type="entry name" value="ABCG_EPDR"/>
    <property type="match status" value="1"/>
</dbReference>
<feature type="transmembrane region" description="Helical" evidence="9">
    <location>
        <begin position="392"/>
        <end position="410"/>
    </location>
</feature>
<feature type="transmembrane region" description="Helical" evidence="9">
    <location>
        <begin position="560"/>
        <end position="581"/>
    </location>
</feature>
<dbReference type="Pfam" id="PF01061">
    <property type="entry name" value="ABC2_membrane"/>
    <property type="match status" value="1"/>
</dbReference>
<evidence type="ECO:0000313" key="11">
    <source>
        <dbReference type="EMBL" id="CAG6622896.1"/>
    </source>
</evidence>
<dbReference type="Pfam" id="PF19055">
    <property type="entry name" value="ABC2_membrane_7"/>
    <property type="match status" value="1"/>
</dbReference>
<feature type="transmembrane region" description="Helical" evidence="9">
    <location>
        <begin position="422"/>
        <end position="443"/>
    </location>
</feature>
<accession>A0A8D8Q2D5</accession>
<dbReference type="FunFam" id="3.40.50.300:FF:001077">
    <property type="entry name" value="Uncharacterized protein, isoform A"/>
    <property type="match status" value="1"/>
</dbReference>
<evidence type="ECO:0000256" key="3">
    <source>
        <dbReference type="ARBA" id="ARBA00022448"/>
    </source>
</evidence>
<dbReference type="PANTHER" id="PTHR48041">
    <property type="entry name" value="ABC TRANSPORTER G FAMILY MEMBER 28"/>
    <property type="match status" value="1"/>
</dbReference>
<dbReference type="InterPro" id="IPR003593">
    <property type="entry name" value="AAA+_ATPase"/>
</dbReference>
<keyword evidence="5" id="KW-0547">Nucleotide-binding</keyword>
<evidence type="ECO:0000256" key="6">
    <source>
        <dbReference type="ARBA" id="ARBA00022840"/>
    </source>
</evidence>
<dbReference type="SUPFAM" id="SSF52540">
    <property type="entry name" value="P-loop containing nucleoside triphosphate hydrolases"/>
    <property type="match status" value="1"/>
</dbReference>
<dbReference type="InterPro" id="IPR043926">
    <property type="entry name" value="ABCG_dom"/>
</dbReference>
<reference evidence="11" key="1">
    <citation type="submission" date="2021-05" db="EMBL/GenBank/DDBJ databases">
        <authorList>
            <person name="Alioto T."/>
            <person name="Alioto T."/>
            <person name="Gomez Garrido J."/>
        </authorList>
    </citation>
    <scope>NUCLEOTIDE SEQUENCE</scope>
</reference>
<sequence length="641" mass="72214">MDVEFEDLVYKIHEKSLYRKCPGKTILKSISGRFRAGELSAIMGPSGAGKSSLLNVISGYVSSTEGIEGALKVNGQIRDERLFRKMSCYILQEDLLQPLLTLQEVMLFAAELKLPQGTPKKDKLKLINEIQSMLGLIECRHTRTECLSGGQKKRLSIANELINNPPVLFLDEPTSGLDNVSTKSCLRLLRNLAHQGRTIVCTIHQPSALLFSFFDNVYVLALGKCIYQGATEQLVPFMSSVGLKCPTHYNPADYVIELTEVEENVTILSTGTGNGKHTRFKSIQQVPGTEQITNGEFYTILGTGNGKHTRFKSIQQVPGTEQITNGKPPPLVKTDSEKMMSHSLVLSYMDNRGSEGKGCVNMSVSCWYQFVTLYHRMTLQILRNRLGLKIQFYHHLMCGLAVGIVFYGKSNDGTQFFNHMKFCMGVILFHVYTQCMVQVLLFPTEVKLLKKEYFNQWYGLKPYFLALQLSKAPFLIFFSLIFLLIVYFLSGLPVEWERLTLFCTVGILVCFTAEGMGLFIGSVFNVTNGSAVGPLTIAPFLGLAIYGFDFARVVPWYMRALMRLSFLRCGVVSLIIAVFGMGRGMLGCENEVYCHFRNPKTIIYYLDLENTSPWTEVFYLVMMLLLYRIITYVGLKRRLSG</sequence>
<dbReference type="SMART" id="SM00382">
    <property type="entry name" value="AAA"/>
    <property type="match status" value="1"/>
</dbReference>
<evidence type="ECO:0000256" key="9">
    <source>
        <dbReference type="SAM" id="Phobius"/>
    </source>
</evidence>
<organism evidence="11">
    <name type="scientific">Cacopsylla melanoneura</name>
    <dbReference type="NCBI Taxonomy" id="428564"/>
    <lineage>
        <taxon>Eukaryota</taxon>
        <taxon>Metazoa</taxon>
        <taxon>Ecdysozoa</taxon>
        <taxon>Arthropoda</taxon>
        <taxon>Hexapoda</taxon>
        <taxon>Insecta</taxon>
        <taxon>Pterygota</taxon>
        <taxon>Neoptera</taxon>
        <taxon>Paraneoptera</taxon>
        <taxon>Hemiptera</taxon>
        <taxon>Sternorrhyncha</taxon>
        <taxon>Psylloidea</taxon>
        <taxon>Psyllidae</taxon>
        <taxon>Psyllinae</taxon>
        <taxon>Cacopsylla</taxon>
    </lineage>
</organism>
<keyword evidence="3" id="KW-0813">Transport</keyword>
<dbReference type="GO" id="GO:0140359">
    <property type="term" value="F:ABC-type transporter activity"/>
    <property type="evidence" value="ECO:0007669"/>
    <property type="project" value="InterPro"/>
</dbReference>
<proteinExistence type="inferred from homology"/>
<dbReference type="InterPro" id="IPR013525">
    <property type="entry name" value="ABC2_TM"/>
</dbReference>
<dbReference type="AlphaFoldDB" id="A0A8D8Q2D5"/>
<feature type="transmembrane region" description="Helical" evidence="9">
    <location>
        <begin position="530"/>
        <end position="548"/>
    </location>
</feature>
<keyword evidence="6 11" id="KW-0067">ATP-binding</keyword>
<dbReference type="Pfam" id="PF00005">
    <property type="entry name" value="ABC_tran"/>
    <property type="match status" value="1"/>
</dbReference>
<evidence type="ECO:0000256" key="2">
    <source>
        <dbReference type="ARBA" id="ARBA00005814"/>
    </source>
</evidence>
<dbReference type="GO" id="GO:0005524">
    <property type="term" value="F:ATP binding"/>
    <property type="evidence" value="ECO:0007669"/>
    <property type="project" value="UniProtKB-KW"/>
</dbReference>
<name>A0A8D8Q2D5_9HEMI</name>
<dbReference type="GO" id="GO:0016887">
    <property type="term" value="F:ATP hydrolysis activity"/>
    <property type="evidence" value="ECO:0007669"/>
    <property type="project" value="InterPro"/>
</dbReference>
<feature type="transmembrane region" description="Helical" evidence="9">
    <location>
        <begin position="617"/>
        <end position="635"/>
    </location>
</feature>
<dbReference type="PROSITE" id="PS50893">
    <property type="entry name" value="ABC_TRANSPORTER_2"/>
    <property type="match status" value="1"/>
</dbReference>
<feature type="domain" description="ABC transporter" evidence="10">
    <location>
        <begin position="12"/>
        <end position="247"/>
    </location>
</feature>
<evidence type="ECO:0000256" key="7">
    <source>
        <dbReference type="ARBA" id="ARBA00022989"/>
    </source>
</evidence>
<feature type="transmembrane region" description="Helical" evidence="9">
    <location>
        <begin position="463"/>
        <end position="489"/>
    </location>
</feature>
<dbReference type="InterPro" id="IPR050352">
    <property type="entry name" value="ABCG_transporters"/>
</dbReference>
<keyword evidence="7 9" id="KW-1133">Transmembrane helix</keyword>
<dbReference type="EMBL" id="HBUF01053617">
    <property type="protein sequence ID" value="CAG6622896.1"/>
    <property type="molecule type" value="Transcribed_RNA"/>
</dbReference>
<dbReference type="InterPro" id="IPR017871">
    <property type="entry name" value="ABC_transporter-like_CS"/>
</dbReference>
<dbReference type="Gene3D" id="3.40.50.300">
    <property type="entry name" value="P-loop containing nucleotide triphosphate hydrolases"/>
    <property type="match status" value="1"/>
</dbReference>
<comment type="similarity">
    <text evidence="2">Belongs to the ABC transporter superfamily. ABCG family. Eye pigment precursor importer (TC 3.A.1.204) subfamily.</text>
</comment>
<evidence type="ECO:0000256" key="4">
    <source>
        <dbReference type="ARBA" id="ARBA00022692"/>
    </source>
</evidence>
<evidence type="ECO:0000256" key="5">
    <source>
        <dbReference type="ARBA" id="ARBA00022741"/>
    </source>
</evidence>
<dbReference type="InterPro" id="IPR003439">
    <property type="entry name" value="ABC_transporter-like_ATP-bd"/>
</dbReference>
<dbReference type="GO" id="GO:0005886">
    <property type="term" value="C:plasma membrane"/>
    <property type="evidence" value="ECO:0007669"/>
    <property type="project" value="TreeGrafter"/>
</dbReference>
<evidence type="ECO:0000259" key="10">
    <source>
        <dbReference type="PROSITE" id="PS50893"/>
    </source>
</evidence>
<dbReference type="InterPro" id="IPR027417">
    <property type="entry name" value="P-loop_NTPase"/>
</dbReference>
<keyword evidence="4 9" id="KW-0812">Transmembrane</keyword>
<evidence type="ECO:0000256" key="1">
    <source>
        <dbReference type="ARBA" id="ARBA00004141"/>
    </source>
</evidence>
<comment type="subcellular location">
    <subcellularLocation>
        <location evidence="1">Membrane</location>
        <topology evidence="1">Multi-pass membrane protein</topology>
    </subcellularLocation>
</comment>
<keyword evidence="8 9" id="KW-0472">Membrane</keyword>
<protein>
    <submittedName>
        <fullName evidence="11">ATP-binding cassette sub-family G member 1</fullName>
    </submittedName>
</protein>
<dbReference type="PROSITE" id="PS00211">
    <property type="entry name" value="ABC_TRANSPORTER_1"/>
    <property type="match status" value="1"/>
</dbReference>
<dbReference type="PANTHER" id="PTHR48041:SF105">
    <property type="entry name" value="FI02074P"/>
    <property type="match status" value="1"/>
</dbReference>
<feature type="transmembrane region" description="Helical" evidence="9">
    <location>
        <begin position="501"/>
        <end position="524"/>
    </location>
</feature>